<dbReference type="InterPro" id="IPR015315">
    <property type="entry name" value="DUF1963"/>
</dbReference>
<evidence type="ECO:0000313" key="1">
    <source>
        <dbReference type="EMBL" id="GAA1827589.1"/>
    </source>
</evidence>
<keyword evidence="2" id="KW-1185">Reference proteome</keyword>
<reference evidence="1 2" key="1">
    <citation type="journal article" date="2019" name="Int. J. Syst. Evol. Microbiol.">
        <title>The Global Catalogue of Microorganisms (GCM) 10K type strain sequencing project: providing services to taxonomists for standard genome sequencing and annotation.</title>
        <authorList>
            <consortium name="The Broad Institute Genomics Platform"/>
            <consortium name="The Broad Institute Genome Sequencing Center for Infectious Disease"/>
            <person name="Wu L."/>
            <person name="Ma J."/>
        </authorList>
    </citation>
    <scope>NUCLEOTIDE SEQUENCE [LARGE SCALE GENOMIC DNA]</scope>
    <source>
        <strain evidence="1 2">JCM 13250</strain>
    </source>
</reference>
<sequence length="261" mass="28334">MSPELDLAAARAQLPADMVDAWLGLLRPAARLTHAHPPQRIVGHLGGQPDLPADVTWPIWDGQGPLAYIAGLDCAALPRAMTGLDLPADGHLLFFCFDGQVGDALSIPTTGCGAQAMHIASDRPVSPRCAPDGITPYRRIPLAAHAVDSAPPDDHPVLHQTFGDSFSHGIDHPVRDLSFEPTGGVRATLHQVGGYAYPLHFPLEYGLDAGEPDDWVLLAQFDSDGRARMHWGDCGLIYWLIRRQDLAARRFDRAAFTLQCY</sequence>
<evidence type="ECO:0008006" key="3">
    <source>
        <dbReference type="Google" id="ProtNLM"/>
    </source>
</evidence>
<dbReference type="RefSeq" id="WP_344138283.1">
    <property type="nucleotide sequence ID" value="NZ_BAAALT010000240.1"/>
</dbReference>
<proteinExistence type="predicted"/>
<dbReference type="InterPro" id="IPR035948">
    <property type="entry name" value="YwqG-like_sf"/>
</dbReference>
<dbReference type="PANTHER" id="PTHR36436:SF6">
    <property type="entry name" value="SLL5081 PROTEIN"/>
    <property type="match status" value="1"/>
</dbReference>
<organism evidence="1 2">
    <name type="scientific">Luedemannella flava</name>
    <dbReference type="NCBI Taxonomy" id="349316"/>
    <lineage>
        <taxon>Bacteria</taxon>
        <taxon>Bacillati</taxon>
        <taxon>Actinomycetota</taxon>
        <taxon>Actinomycetes</taxon>
        <taxon>Micromonosporales</taxon>
        <taxon>Micromonosporaceae</taxon>
        <taxon>Luedemannella</taxon>
    </lineage>
</organism>
<dbReference type="PANTHER" id="PTHR36436">
    <property type="entry name" value="SLL5081 PROTEIN"/>
    <property type="match status" value="1"/>
</dbReference>
<dbReference type="Proteomes" id="UP001500218">
    <property type="component" value="Unassembled WGS sequence"/>
</dbReference>
<dbReference type="SUPFAM" id="SSF103032">
    <property type="entry name" value="Hypothetical protein YwqG"/>
    <property type="match status" value="1"/>
</dbReference>
<accession>A0ABN2MIE7</accession>
<evidence type="ECO:0000313" key="2">
    <source>
        <dbReference type="Proteomes" id="UP001500218"/>
    </source>
</evidence>
<gene>
    <name evidence="1" type="ORF">GCM10009682_53570</name>
</gene>
<comment type="caution">
    <text evidence="1">The sequence shown here is derived from an EMBL/GenBank/DDBJ whole genome shotgun (WGS) entry which is preliminary data.</text>
</comment>
<protein>
    <recommendedName>
        <fullName evidence="3">DUF1963 domain-containing protein</fullName>
    </recommendedName>
</protein>
<dbReference type="Gene3D" id="2.30.320.10">
    <property type="entry name" value="YwqG-like"/>
    <property type="match status" value="1"/>
</dbReference>
<name>A0ABN2MIE7_9ACTN</name>
<dbReference type="EMBL" id="BAAALT010000240">
    <property type="protein sequence ID" value="GAA1827589.1"/>
    <property type="molecule type" value="Genomic_DNA"/>
</dbReference>
<dbReference type="Pfam" id="PF09234">
    <property type="entry name" value="DUF1963"/>
    <property type="match status" value="1"/>
</dbReference>